<dbReference type="EMBL" id="CYKH01001247">
    <property type="protein sequence ID" value="CUG86126.1"/>
    <property type="molecule type" value="Genomic_DNA"/>
</dbReference>
<organism evidence="1 2">
    <name type="scientific">Bodo saltans</name>
    <name type="common">Flagellated protozoan</name>
    <dbReference type="NCBI Taxonomy" id="75058"/>
    <lineage>
        <taxon>Eukaryota</taxon>
        <taxon>Discoba</taxon>
        <taxon>Euglenozoa</taxon>
        <taxon>Kinetoplastea</taxon>
        <taxon>Metakinetoplastina</taxon>
        <taxon>Eubodonida</taxon>
        <taxon>Bodonidae</taxon>
        <taxon>Bodo</taxon>
    </lineage>
</organism>
<dbReference type="AlphaFoldDB" id="A0A0S4J9H0"/>
<protein>
    <submittedName>
        <fullName evidence="1">Uncharacterized protein</fullName>
    </submittedName>
</protein>
<evidence type="ECO:0000313" key="1">
    <source>
        <dbReference type="EMBL" id="CUG86126.1"/>
    </source>
</evidence>
<dbReference type="VEuPathDB" id="TriTrypDB:BSAL_91670"/>
<proteinExistence type="predicted"/>
<gene>
    <name evidence="1" type="ORF">BSAL_91670</name>
</gene>
<accession>A0A0S4J9H0</accession>
<name>A0A0S4J9H0_BODSA</name>
<sequence length="77" mass="9076">MLKNEVRVCARHETSHESDRVSKPQPTVAARTYSPFPQVFVWRQRAFFPYGGELHCWKDSSICNRFVFKKTNIRSSE</sequence>
<dbReference type="Proteomes" id="UP000051952">
    <property type="component" value="Unassembled WGS sequence"/>
</dbReference>
<keyword evidence="2" id="KW-1185">Reference proteome</keyword>
<evidence type="ECO:0000313" key="2">
    <source>
        <dbReference type="Proteomes" id="UP000051952"/>
    </source>
</evidence>
<reference evidence="2" key="1">
    <citation type="submission" date="2015-09" db="EMBL/GenBank/DDBJ databases">
        <authorList>
            <consortium name="Pathogen Informatics"/>
        </authorList>
    </citation>
    <scope>NUCLEOTIDE SEQUENCE [LARGE SCALE GENOMIC DNA]</scope>
    <source>
        <strain evidence="2">Lake Konstanz</strain>
    </source>
</reference>